<dbReference type="SUPFAM" id="SSF53213">
    <property type="entry name" value="LigB-like"/>
    <property type="match status" value="1"/>
</dbReference>
<keyword evidence="7" id="KW-0223">Dioxygenase</keyword>
<dbReference type="PANTHER" id="PTHR30096:SF0">
    <property type="entry name" value="4,5-DOPA DIOXYGENASE EXTRADIOL-LIKE PROTEIN"/>
    <property type="match status" value="1"/>
</dbReference>
<keyword evidence="4" id="KW-0862">Zinc</keyword>
<dbReference type="InterPro" id="IPR004183">
    <property type="entry name" value="Xdiol_dOase_suB"/>
</dbReference>
<evidence type="ECO:0000256" key="3">
    <source>
        <dbReference type="ARBA" id="ARBA00022723"/>
    </source>
</evidence>
<dbReference type="RefSeq" id="WP_380022985.1">
    <property type="nucleotide sequence ID" value="NZ_JBHSHD010000019.1"/>
</dbReference>
<dbReference type="Proteomes" id="UP001595886">
    <property type="component" value="Unassembled WGS sequence"/>
</dbReference>
<dbReference type="CDD" id="cd07363">
    <property type="entry name" value="45_DOPA_Dioxygenase"/>
    <property type="match status" value="1"/>
</dbReference>
<evidence type="ECO:0000256" key="5">
    <source>
        <dbReference type="ARBA" id="ARBA00023002"/>
    </source>
</evidence>
<dbReference type="InterPro" id="IPR014436">
    <property type="entry name" value="Extradiol_dOase_DODA"/>
</dbReference>
<comment type="cofactor">
    <cofactor evidence="1">
        <name>Zn(2+)</name>
        <dbReference type="ChEBI" id="CHEBI:29105"/>
    </cofactor>
</comment>
<dbReference type="Pfam" id="PF02900">
    <property type="entry name" value="LigB"/>
    <property type="match status" value="1"/>
</dbReference>
<keyword evidence="5 7" id="KW-0560">Oxidoreductase</keyword>
<comment type="similarity">
    <text evidence="2">Belongs to the DODA-type extradiol aromatic ring-opening dioxygenase family.</text>
</comment>
<feature type="domain" description="Extradiol ring-cleavage dioxygenase class III enzyme subunit B" evidence="6">
    <location>
        <begin position="49"/>
        <end position="246"/>
    </location>
</feature>
<keyword evidence="8" id="KW-1185">Reference proteome</keyword>
<evidence type="ECO:0000256" key="1">
    <source>
        <dbReference type="ARBA" id="ARBA00001947"/>
    </source>
</evidence>
<evidence type="ECO:0000256" key="4">
    <source>
        <dbReference type="ARBA" id="ARBA00022833"/>
    </source>
</evidence>
<proteinExistence type="inferred from homology"/>
<reference evidence="8" key="1">
    <citation type="journal article" date="2019" name="Int. J. Syst. Evol. Microbiol.">
        <title>The Global Catalogue of Microorganisms (GCM) 10K type strain sequencing project: providing services to taxonomists for standard genome sequencing and annotation.</title>
        <authorList>
            <consortium name="The Broad Institute Genomics Platform"/>
            <consortium name="The Broad Institute Genome Sequencing Center for Infectious Disease"/>
            <person name="Wu L."/>
            <person name="Ma J."/>
        </authorList>
    </citation>
    <scope>NUCLEOTIDE SEQUENCE [LARGE SCALE GENOMIC DNA]</scope>
    <source>
        <strain evidence="8">CCUG 30340</strain>
    </source>
</reference>
<dbReference type="GO" id="GO:0050297">
    <property type="term" value="F:stizolobate synthase activity"/>
    <property type="evidence" value="ECO:0007669"/>
    <property type="project" value="UniProtKB-EC"/>
</dbReference>
<protein>
    <submittedName>
        <fullName evidence="7">4,5-DOPA dioxygenase extradiol</fullName>
        <ecNumber evidence="7">1.13.11.29</ecNumber>
    </submittedName>
</protein>
<name>A0ABV9QZQ0_9GAMM</name>
<dbReference type="PIRSF" id="PIRSF006157">
    <property type="entry name" value="Doxgns_DODA"/>
    <property type="match status" value="1"/>
</dbReference>
<evidence type="ECO:0000259" key="6">
    <source>
        <dbReference type="Pfam" id="PF02900"/>
    </source>
</evidence>
<evidence type="ECO:0000313" key="8">
    <source>
        <dbReference type="Proteomes" id="UP001595886"/>
    </source>
</evidence>
<evidence type="ECO:0000313" key="7">
    <source>
        <dbReference type="EMBL" id="MFC4822611.1"/>
    </source>
</evidence>
<gene>
    <name evidence="7" type="primary">ygiD</name>
    <name evidence="7" type="ORF">ACFO6Q_19995</name>
</gene>
<evidence type="ECO:0000256" key="2">
    <source>
        <dbReference type="ARBA" id="ARBA00007581"/>
    </source>
</evidence>
<sequence>MATTMNAAFADLPPTPRMPALFVGHGSPMNAIEDNTWSRTWHALGERLPGPRAILCVSAHWMTRGASLVHVAARPRTIHDFGGFPAALYAQQYPAPGAPDAAAAAIGLVHSAHLQPDVEWGLDHGAWSVLMRLFPQADVPTFQLSLDLSRPARALFELARELKPLREKGVLIVGSGNLVHNLRRLMPGGRPYDWAEEFDARMTEALDRRDYGAVVEAEKLGELMRLAHPTIEHFLPVLFPLGVADAADELGYFNEGFDLGSISMRSFVLS</sequence>
<comment type="caution">
    <text evidence="7">The sequence shown here is derived from an EMBL/GenBank/DDBJ whole genome shotgun (WGS) entry which is preliminary data.</text>
</comment>
<dbReference type="PANTHER" id="PTHR30096">
    <property type="entry name" value="4,5-DOPA DIOXYGENASE EXTRADIOL-LIKE PROTEIN"/>
    <property type="match status" value="1"/>
</dbReference>
<keyword evidence="3" id="KW-0479">Metal-binding</keyword>
<dbReference type="EC" id="1.13.11.29" evidence="7"/>
<dbReference type="Gene3D" id="3.40.830.10">
    <property type="entry name" value="LigB-like"/>
    <property type="match status" value="1"/>
</dbReference>
<dbReference type="EMBL" id="JBHSHD010000019">
    <property type="protein sequence ID" value="MFC4822611.1"/>
    <property type="molecule type" value="Genomic_DNA"/>
</dbReference>
<organism evidence="7 8">
    <name type="scientific">Dokdonella ginsengisoli</name>
    <dbReference type="NCBI Taxonomy" id="363846"/>
    <lineage>
        <taxon>Bacteria</taxon>
        <taxon>Pseudomonadati</taxon>
        <taxon>Pseudomonadota</taxon>
        <taxon>Gammaproteobacteria</taxon>
        <taxon>Lysobacterales</taxon>
        <taxon>Rhodanobacteraceae</taxon>
        <taxon>Dokdonella</taxon>
    </lineage>
</organism>
<dbReference type="NCBIfam" id="NF007914">
    <property type="entry name" value="PRK10628.1"/>
    <property type="match status" value="1"/>
</dbReference>
<accession>A0ABV9QZQ0</accession>